<protein>
    <recommendedName>
        <fullName evidence="6">Transmembrane protein 198</fullName>
    </recommendedName>
</protein>
<evidence type="ECO:0000256" key="5">
    <source>
        <dbReference type="ARBA" id="ARBA00023136"/>
    </source>
</evidence>
<evidence type="ECO:0000256" key="8">
    <source>
        <dbReference type="SAM" id="Phobius"/>
    </source>
</evidence>
<dbReference type="EMBL" id="KV442043">
    <property type="protein sequence ID" value="OAQ29091.1"/>
    <property type="molecule type" value="Genomic_DNA"/>
</dbReference>
<dbReference type="PANTHER" id="PTHR31247">
    <property type="entry name" value="TRANSMEMBRANE PROTEIN 198 FAMILY MEMBER"/>
    <property type="match status" value="1"/>
</dbReference>
<keyword evidence="3 8" id="KW-0812">Transmembrane</keyword>
<proteinExistence type="inferred from homology"/>
<name>A0A197JXC2_9FUNG</name>
<evidence type="ECO:0000256" key="3">
    <source>
        <dbReference type="ARBA" id="ARBA00022692"/>
    </source>
</evidence>
<feature type="compositionally biased region" description="Low complexity" evidence="7">
    <location>
        <begin position="25"/>
        <end position="35"/>
    </location>
</feature>
<dbReference type="Pfam" id="PF13886">
    <property type="entry name" value="TM7S3_TM198"/>
    <property type="match status" value="1"/>
</dbReference>
<feature type="compositionally biased region" description="Basic and acidic residues" evidence="7">
    <location>
        <begin position="651"/>
        <end position="669"/>
    </location>
</feature>
<feature type="transmembrane region" description="Helical" evidence="8">
    <location>
        <begin position="115"/>
        <end position="136"/>
    </location>
</feature>
<feature type="transmembrane region" description="Helical" evidence="8">
    <location>
        <begin position="269"/>
        <end position="289"/>
    </location>
</feature>
<dbReference type="GO" id="GO:0005886">
    <property type="term" value="C:plasma membrane"/>
    <property type="evidence" value="ECO:0007669"/>
    <property type="project" value="TreeGrafter"/>
</dbReference>
<feature type="compositionally biased region" description="Low complexity" evidence="7">
    <location>
        <begin position="475"/>
        <end position="497"/>
    </location>
</feature>
<evidence type="ECO:0000256" key="1">
    <source>
        <dbReference type="ARBA" id="ARBA00004141"/>
    </source>
</evidence>
<feature type="transmembrane region" description="Helical" evidence="8">
    <location>
        <begin position="88"/>
        <end position="108"/>
    </location>
</feature>
<dbReference type="AlphaFoldDB" id="A0A197JXC2"/>
<comment type="similarity">
    <text evidence="2">Belongs to the TMEM198 family.</text>
</comment>
<sequence>MEHATNKHKTTIATMGSRSKDRRSNSTTPSSTRSPRSKLTSRLVLVSLLLLLLALVSLVTALPTNSTLIPIGGNVPLDVGQRVKLSKLNWGLGVTLILFGLIEVFYGFKFIRLSLVVTGFLSWAIAAMIIMVAIRWDLVFTTFSVKFYYFWVWLAAGITGATLSFRYWDLGVTFSGAFGGFAVAMGIIAIANIAIGNAGRYVLLALLVLGGAAFATFFERVFIITSTSFGGAYVLMFGVDQFAQVGYREMIVIFDFTGKTFTYHPSRDVYLMIGFSVVLAALGIFWEFWHHSTPVLIDRKAVFRIYGRPFGKRPRKLVGQKIHHHLKTKSDVYAYIMGCFCFQRWTIDDLLYDEHIPSNEVDHTVPVAPSIPTGLPCPTCTVHPEPVPAKPSQPSPVRKPSPPSSPKPKPSTPKKENSNVPQKSAPMESRPGSPLGAIVVTETYTDITDSNTESAILERQNRSRSQPNPSSGAGTNTPSPATTATATTTTTNSSNHTHIQHSETSSNQSETHHITTPSHSPSSPSPLTSAVPRPPIRPEPQHPLFTQNLEEHTMDMLRLVTDDTSPDSTLPPIFPFTPHHRASTQTVWRTTALQSPASSTAPIPMDRHVFDLIEVIESSHGHGSDPSEESIPEDEDEEDEEDEEYGEYEESEKPTESSHHWPRPHTGDK</sequence>
<feature type="compositionally biased region" description="Polar residues" evidence="7">
    <location>
        <begin position="463"/>
        <end position="474"/>
    </location>
</feature>
<feature type="compositionally biased region" description="Low complexity" evidence="7">
    <location>
        <begin position="514"/>
        <end position="529"/>
    </location>
</feature>
<evidence type="ECO:0000256" key="2">
    <source>
        <dbReference type="ARBA" id="ARBA00006244"/>
    </source>
</evidence>
<evidence type="ECO:0000256" key="7">
    <source>
        <dbReference type="SAM" id="MobiDB-lite"/>
    </source>
</evidence>
<keyword evidence="11" id="KW-1185">Reference proteome</keyword>
<keyword evidence="4 8" id="KW-1133">Transmembrane helix</keyword>
<keyword evidence="5 8" id="KW-0472">Membrane</keyword>
<organism evidence="10 11">
    <name type="scientific">Linnemannia elongata AG-77</name>
    <dbReference type="NCBI Taxonomy" id="1314771"/>
    <lineage>
        <taxon>Eukaryota</taxon>
        <taxon>Fungi</taxon>
        <taxon>Fungi incertae sedis</taxon>
        <taxon>Mucoromycota</taxon>
        <taxon>Mortierellomycotina</taxon>
        <taxon>Mortierellomycetes</taxon>
        <taxon>Mortierellales</taxon>
        <taxon>Mortierellaceae</taxon>
        <taxon>Linnemannia</taxon>
    </lineage>
</organism>
<feature type="transmembrane region" description="Helical" evidence="8">
    <location>
        <begin position="172"/>
        <end position="195"/>
    </location>
</feature>
<feature type="transmembrane region" description="Helical" evidence="8">
    <location>
        <begin position="148"/>
        <end position="165"/>
    </location>
</feature>
<dbReference type="InterPro" id="IPR040236">
    <property type="entry name" value="TMEM198"/>
</dbReference>
<dbReference type="Proteomes" id="UP000078512">
    <property type="component" value="Unassembled WGS sequence"/>
</dbReference>
<feature type="transmembrane region" description="Helical" evidence="8">
    <location>
        <begin position="201"/>
        <end position="218"/>
    </location>
</feature>
<feature type="region of interest" description="Disordered" evidence="7">
    <location>
        <begin position="382"/>
        <end position="543"/>
    </location>
</feature>
<evidence type="ECO:0000256" key="6">
    <source>
        <dbReference type="ARBA" id="ARBA00049737"/>
    </source>
</evidence>
<dbReference type="InterPro" id="IPR025256">
    <property type="entry name" value="TM7S3/TM198-like_dom"/>
</dbReference>
<dbReference type="PANTHER" id="PTHR31247:SF5">
    <property type="entry name" value="DUF4203 DOMAIN-CONTAINING PROTEIN"/>
    <property type="match status" value="1"/>
</dbReference>
<dbReference type="OrthoDB" id="102260at2759"/>
<evidence type="ECO:0000259" key="9">
    <source>
        <dbReference type="Pfam" id="PF13886"/>
    </source>
</evidence>
<feature type="region of interest" description="Disordered" evidence="7">
    <location>
        <begin position="618"/>
        <end position="669"/>
    </location>
</feature>
<feature type="compositionally biased region" description="Acidic residues" evidence="7">
    <location>
        <begin position="626"/>
        <end position="650"/>
    </location>
</feature>
<comment type="subcellular location">
    <subcellularLocation>
        <location evidence="1">Membrane</location>
        <topology evidence="1">Multi-pass membrane protein</topology>
    </subcellularLocation>
</comment>
<feature type="domain" description="TM7S3/TM198-like" evidence="9">
    <location>
        <begin position="93"/>
        <end position="286"/>
    </location>
</feature>
<evidence type="ECO:0000313" key="11">
    <source>
        <dbReference type="Proteomes" id="UP000078512"/>
    </source>
</evidence>
<feature type="compositionally biased region" description="Basic residues" evidence="7">
    <location>
        <begin position="1"/>
        <end position="10"/>
    </location>
</feature>
<feature type="region of interest" description="Disordered" evidence="7">
    <location>
        <begin position="1"/>
        <end position="35"/>
    </location>
</feature>
<feature type="compositionally biased region" description="Pro residues" evidence="7">
    <location>
        <begin position="385"/>
        <end position="411"/>
    </location>
</feature>
<evidence type="ECO:0000256" key="4">
    <source>
        <dbReference type="ARBA" id="ARBA00022989"/>
    </source>
</evidence>
<accession>A0A197JXC2</accession>
<dbReference type="STRING" id="1314771.A0A197JXC2"/>
<reference evidence="10 11" key="1">
    <citation type="submission" date="2016-05" db="EMBL/GenBank/DDBJ databases">
        <title>Genome sequencing reveals origins of a unique bacterial endosymbiosis in the earliest lineages of terrestrial Fungi.</title>
        <authorList>
            <consortium name="DOE Joint Genome Institute"/>
            <person name="Uehling J."/>
            <person name="Gryganskyi A."/>
            <person name="Hameed K."/>
            <person name="Tschaplinski T."/>
            <person name="Misztal P."/>
            <person name="Wu S."/>
            <person name="Desiro A."/>
            <person name="Vande Pol N."/>
            <person name="Du Z.-Y."/>
            <person name="Zienkiewicz A."/>
            <person name="Zienkiewicz K."/>
            <person name="Morin E."/>
            <person name="Tisserant E."/>
            <person name="Splivallo R."/>
            <person name="Hainaut M."/>
            <person name="Henrissat B."/>
            <person name="Ohm R."/>
            <person name="Kuo A."/>
            <person name="Yan J."/>
            <person name="Lipzen A."/>
            <person name="Nolan M."/>
            <person name="Labutti K."/>
            <person name="Barry K."/>
            <person name="Goldstein A."/>
            <person name="Labbe J."/>
            <person name="Schadt C."/>
            <person name="Tuskan G."/>
            <person name="Grigoriev I."/>
            <person name="Martin F."/>
            <person name="Vilgalys R."/>
            <person name="Bonito G."/>
        </authorList>
    </citation>
    <scope>NUCLEOTIDE SEQUENCE [LARGE SCALE GENOMIC DNA]</scope>
    <source>
        <strain evidence="10 11">AG-77</strain>
    </source>
</reference>
<evidence type="ECO:0000313" key="10">
    <source>
        <dbReference type="EMBL" id="OAQ29091.1"/>
    </source>
</evidence>
<feature type="compositionally biased region" description="Polar residues" evidence="7">
    <location>
        <begin position="442"/>
        <end position="454"/>
    </location>
</feature>
<gene>
    <name evidence="10" type="ORF">K457DRAFT_1907053</name>
</gene>